<keyword evidence="8" id="KW-1185">Reference proteome</keyword>
<keyword evidence="7" id="KW-0326">Glycosidase</keyword>
<dbReference type="Proteomes" id="UP000721861">
    <property type="component" value="Unassembled WGS sequence"/>
</dbReference>
<dbReference type="InterPro" id="IPR012939">
    <property type="entry name" value="Glyco_hydro_92"/>
</dbReference>
<dbReference type="InterPro" id="IPR008928">
    <property type="entry name" value="6-hairpin_glycosidase_sf"/>
</dbReference>
<dbReference type="InterPro" id="IPR041371">
    <property type="entry name" value="GH92_N"/>
</dbReference>
<evidence type="ECO:0000256" key="2">
    <source>
        <dbReference type="ARBA" id="ARBA00011245"/>
    </source>
</evidence>
<dbReference type="EC" id="3.2.1.-" evidence="7"/>
<protein>
    <submittedName>
        <fullName evidence="7">GH92 family glycosyl hydrolase</fullName>
        <ecNumber evidence="7">3.2.1.-</ecNumber>
    </submittedName>
</protein>
<proteinExistence type="predicted"/>
<dbReference type="PANTHER" id="PTHR12143:SF39">
    <property type="entry name" value="SECRETED PROTEIN"/>
    <property type="match status" value="1"/>
</dbReference>
<keyword evidence="7" id="KW-0378">Hydrolase</keyword>
<dbReference type="SUPFAM" id="SSF48208">
    <property type="entry name" value="Six-hairpin glycosidases"/>
    <property type="match status" value="1"/>
</dbReference>
<comment type="subunit">
    <text evidence="2">Monomer.</text>
</comment>
<feature type="domain" description="Glycosyl hydrolase family 92 N-terminal" evidence="6">
    <location>
        <begin position="30"/>
        <end position="265"/>
    </location>
</feature>
<evidence type="ECO:0000259" key="5">
    <source>
        <dbReference type="Pfam" id="PF07971"/>
    </source>
</evidence>
<evidence type="ECO:0000256" key="4">
    <source>
        <dbReference type="SAM" id="SignalP"/>
    </source>
</evidence>
<dbReference type="Gene3D" id="1.20.1610.10">
    <property type="entry name" value="alpha-1,2-mannosidases domains"/>
    <property type="match status" value="1"/>
</dbReference>
<organism evidence="7 8">
    <name type="scientific">Carboxylicivirga mesophila</name>
    <dbReference type="NCBI Taxonomy" id="1166478"/>
    <lineage>
        <taxon>Bacteria</taxon>
        <taxon>Pseudomonadati</taxon>
        <taxon>Bacteroidota</taxon>
        <taxon>Bacteroidia</taxon>
        <taxon>Marinilabiliales</taxon>
        <taxon>Marinilabiliaceae</taxon>
        <taxon>Carboxylicivirga</taxon>
    </lineage>
</organism>
<dbReference type="Gene3D" id="2.70.98.10">
    <property type="match status" value="1"/>
</dbReference>
<evidence type="ECO:0000259" key="6">
    <source>
        <dbReference type="Pfam" id="PF17678"/>
    </source>
</evidence>
<dbReference type="NCBIfam" id="TIGR01180">
    <property type="entry name" value="aman2_put"/>
    <property type="match status" value="1"/>
</dbReference>
<comment type="caution">
    <text evidence="7">The sequence shown here is derived from an EMBL/GenBank/DDBJ whole genome shotgun (WGS) entry which is preliminary data.</text>
</comment>
<dbReference type="PANTHER" id="PTHR12143">
    <property type="entry name" value="PEPTIDE N-GLYCANASE PNGASE -RELATED"/>
    <property type="match status" value="1"/>
</dbReference>
<dbReference type="RefSeq" id="WP_212224448.1">
    <property type="nucleotide sequence ID" value="NZ_JAGUCN010000001.1"/>
</dbReference>
<reference evidence="7 8" key="1">
    <citation type="journal article" date="2014" name="Int. J. Syst. Evol. Microbiol.">
        <title>Carboxylicivirga gen. nov. in the family Marinilabiliaceae with two novel species, Carboxylicivirga mesophila sp. nov. and Carboxylicivirga taeanensis sp. nov., and reclassification of Cytophaga fermentans as Saccharicrinis fermentans gen. nov., comb. nov.</title>
        <authorList>
            <person name="Yang S.H."/>
            <person name="Seo H.S."/>
            <person name="Woo J.H."/>
            <person name="Oh H.M."/>
            <person name="Jang H."/>
            <person name="Lee J.H."/>
            <person name="Kim S.J."/>
            <person name="Kwon K.K."/>
        </authorList>
    </citation>
    <scope>NUCLEOTIDE SEQUENCE [LARGE SCALE GENOMIC DNA]</scope>
    <source>
        <strain evidence="7 8">JCM 18290</strain>
    </source>
</reference>
<evidence type="ECO:0000256" key="3">
    <source>
        <dbReference type="ARBA" id="ARBA00022837"/>
    </source>
</evidence>
<evidence type="ECO:0000313" key="7">
    <source>
        <dbReference type="EMBL" id="MBS2210095.1"/>
    </source>
</evidence>
<dbReference type="Gene3D" id="3.30.2080.10">
    <property type="entry name" value="GH92 mannosidase domain"/>
    <property type="match status" value="1"/>
</dbReference>
<name>A0ABS5K519_9BACT</name>
<dbReference type="Pfam" id="PF17678">
    <property type="entry name" value="Glyco_hydro_92N"/>
    <property type="match status" value="1"/>
</dbReference>
<dbReference type="PROSITE" id="PS51257">
    <property type="entry name" value="PROKAR_LIPOPROTEIN"/>
    <property type="match status" value="1"/>
</dbReference>
<accession>A0ABS5K519</accession>
<dbReference type="GO" id="GO:0016798">
    <property type="term" value="F:hydrolase activity, acting on glycosyl bonds"/>
    <property type="evidence" value="ECO:0007669"/>
    <property type="project" value="UniProtKB-KW"/>
</dbReference>
<dbReference type="InterPro" id="IPR005887">
    <property type="entry name" value="GH92_a_mannosidase_put"/>
</dbReference>
<feature type="domain" description="Glycosyl hydrolase family 92" evidence="5">
    <location>
        <begin position="271"/>
        <end position="734"/>
    </location>
</feature>
<dbReference type="Pfam" id="PF07971">
    <property type="entry name" value="Glyco_hydro_92"/>
    <property type="match status" value="1"/>
</dbReference>
<dbReference type="Gene3D" id="1.20.1050.60">
    <property type="entry name" value="alpha-1,2-mannosidase"/>
    <property type="match status" value="1"/>
</dbReference>
<comment type="cofactor">
    <cofactor evidence="1">
        <name>Ca(2+)</name>
        <dbReference type="ChEBI" id="CHEBI:29108"/>
    </cofactor>
</comment>
<dbReference type="EMBL" id="JAGUCN010000001">
    <property type="protein sequence ID" value="MBS2210095.1"/>
    <property type="molecule type" value="Genomic_DNA"/>
</dbReference>
<keyword evidence="4" id="KW-0732">Signal</keyword>
<evidence type="ECO:0000256" key="1">
    <source>
        <dbReference type="ARBA" id="ARBA00001913"/>
    </source>
</evidence>
<keyword evidence="3" id="KW-0106">Calcium</keyword>
<sequence length="752" mass="84249">MKANILFALIAVAFLYACQPAEKEPRLTDYVDPFIGTGAHGHVFPGATTPFGMVQLSPVNGVSGWDWVSGYHTTSTEMVGFAHMCLSGTGIGDLADLIILPTNQVVKSDTTAGGKNFLQHYKASYQHDREIAQPGYYMVDLINKGIKAELTTSRRVGFHKYKFTEGDARSVIIDLGHAINWDRPVDTYIKKETDTRFVGYRKSSGWANEQWLFFVIETNQAVKDFQVVKGGELQQLDELTGQDVKAVLQFDESVAGDVKLKVGLSSASIDGARKSIEMEVADWDFEKQRQIASDSWEKELQKIKVKTPEEDVKTIFYTAFYHSMIAPYVHSDYNGEYKGLNGEVNKAEGFERYTVFSLWDTFRASHPLFTIVQEDLVHDFIHSFMAIYRESGLLPVWELVGNETNCMIGYHAIPVIADAWQKGLITDIDGNELLEAMVASAMTDKSGLKHYREYGYLPADLENESVSKALEYAYDDWCIAQMAKSLGNEEVYQTFIERAGFYKNHFDASTGFMRGKLANGQWKKEFDPLYSSHRDDEYVEGNAWQYSWFAPHDIGGLVKLHGGADNFVTKLDSLFTIEEDVKGAHASPDISGLIGQYAHGNEPSHHVAYAYNYVGMPWKTAERANEIMRTMYTTEVDGLCGNEDCGQMSAWYVLSSMGFYPVNPADGNYILGTPLFDEATISLANGKIFVITTQNNSPENIYIQSATLNGQELSRSWFTHEELVNGGELNLVMGLEPNDQWGTTQLPPSMSK</sequence>
<evidence type="ECO:0000313" key="8">
    <source>
        <dbReference type="Proteomes" id="UP000721861"/>
    </source>
</evidence>
<feature type="chain" id="PRO_5045876595" evidence="4">
    <location>
        <begin position="24"/>
        <end position="752"/>
    </location>
</feature>
<gene>
    <name evidence="7" type="ORF">KEM09_01695</name>
</gene>
<feature type="signal peptide" evidence="4">
    <location>
        <begin position="1"/>
        <end position="23"/>
    </location>
</feature>
<dbReference type="InterPro" id="IPR014718">
    <property type="entry name" value="GH-type_carb-bd"/>
</dbReference>
<dbReference type="InterPro" id="IPR050883">
    <property type="entry name" value="PNGase"/>
</dbReference>